<dbReference type="OrthoDB" id="9812605at2"/>
<organism evidence="4 5">
    <name type="scientific">Bifidobacterium aquikefiri</name>
    <dbReference type="NCBI Taxonomy" id="1653207"/>
    <lineage>
        <taxon>Bacteria</taxon>
        <taxon>Bacillati</taxon>
        <taxon>Actinomycetota</taxon>
        <taxon>Actinomycetes</taxon>
        <taxon>Bifidobacteriales</taxon>
        <taxon>Bifidobacteriaceae</taxon>
        <taxon>Bifidobacterium</taxon>
    </lineage>
</organism>
<proteinExistence type="predicted"/>
<dbReference type="InterPro" id="IPR012893">
    <property type="entry name" value="HipA-like_C"/>
</dbReference>
<comment type="caution">
    <text evidence="4">The sequence shown here is derived from an EMBL/GenBank/DDBJ whole genome shotgun (WGS) entry which is preliminary data.</text>
</comment>
<evidence type="ECO:0000259" key="3">
    <source>
        <dbReference type="Pfam" id="PF07804"/>
    </source>
</evidence>
<keyword evidence="1" id="KW-0808">Transferase</keyword>
<dbReference type="Pfam" id="PF07804">
    <property type="entry name" value="HipA_C"/>
    <property type="match status" value="1"/>
</dbReference>
<dbReference type="EMBL" id="MWXA01000002">
    <property type="protein sequence ID" value="OZG68441.1"/>
    <property type="molecule type" value="Genomic_DNA"/>
</dbReference>
<dbReference type="GeneID" id="98294940"/>
<evidence type="ECO:0000256" key="2">
    <source>
        <dbReference type="ARBA" id="ARBA00022777"/>
    </source>
</evidence>
<evidence type="ECO:0000313" key="5">
    <source>
        <dbReference type="Proteomes" id="UP000216451"/>
    </source>
</evidence>
<protein>
    <submittedName>
        <fullName evidence="4">Protein kinase</fullName>
    </submittedName>
</protein>
<feature type="domain" description="HipA-like C-terminal" evidence="3">
    <location>
        <begin position="164"/>
        <end position="307"/>
    </location>
</feature>
<dbReference type="AlphaFoldDB" id="A0A261GAI2"/>
<reference evidence="4 5" key="1">
    <citation type="journal article" date="2017" name="BMC Genomics">
        <title>Comparative genomic and phylogenomic analyses of the Bifidobacteriaceae family.</title>
        <authorList>
            <person name="Lugli G.A."/>
            <person name="Milani C."/>
            <person name="Turroni F."/>
            <person name="Duranti S."/>
            <person name="Mancabelli L."/>
            <person name="Mangifesta M."/>
            <person name="Ferrario C."/>
            <person name="Modesto M."/>
            <person name="Mattarelli P."/>
            <person name="Jiri K."/>
            <person name="van Sinderen D."/>
            <person name="Ventura M."/>
        </authorList>
    </citation>
    <scope>NUCLEOTIDE SEQUENCE [LARGE SCALE GENOMIC DNA]</scope>
    <source>
        <strain evidence="4 5">LMG 28769</strain>
    </source>
</reference>
<dbReference type="GO" id="GO:0016301">
    <property type="term" value="F:kinase activity"/>
    <property type="evidence" value="ECO:0007669"/>
    <property type="project" value="UniProtKB-KW"/>
</dbReference>
<keyword evidence="2 4" id="KW-0418">Kinase</keyword>
<gene>
    <name evidence="4" type="ORF">BAQU_0258</name>
</gene>
<accession>A0A261GAI2</accession>
<dbReference type="RefSeq" id="WP_094692252.1">
    <property type="nucleotide sequence ID" value="NZ_CALENZ010000007.1"/>
</dbReference>
<evidence type="ECO:0000313" key="4">
    <source>
        <dbReference type="EMBL" id="OZG68441.1"/>
    </source>
</evidence>
<dbReference type="Gene3D" id="1.10.1070.20">
    <property type="match status" value="1"/>
</dbReference>
<sequence>MIVEQRELMCRNHAVLSFAVDADSGDAIGSGHLLDESRLPLEFYDHGRLSLHARKISDWWRARAIPDTRDHIHGGLQSIGVKSTTDVLNRSLGLSLSDQYWVRPQHSDTQWEEVNFYNNDFDEDLGKALFSAVSSSARIASDKVDFNSPDATSAGDLPKRWSIDPSDGSRVLIKSSRYNQEPLNERIASDLCARLGISHVEYQLAEVDNRLVCMCKEMLTDDEELISAWQAVSARSQDNQLSKKNQWIVSATALGAEVEAVTLLTDGFILVDFLMRNIDRHYGNFGLIRNVETLSVRPAPLYDMGASLWVGELHIDNRDYVAKPFFSLVRKPNALRHLRLLSKASWERLDLGALKDWPQCVAHELSRFDLIAPKRVMAIRKLLSERIELVASEREKALR</sequence>
<name>A0A261GAI2_9BIFI</name>
<keyword evidence="5" id="KW-1185">Reference proteome</keyword>
<dbReference type="Proteomes" id="UP000216451">
    <property type="component" value="Unassembled WGS sequence"/>
</dbReference>
<evidence type="ECO:0000256" key="1">
    <source>
        <dbReference type="ARBA" id="ARBA00022679"/>
    </source>
</evidence>